<feature type="region of interest" description="Disordered" evidence="6">
    <location>
        <begin position="158"/>
        <end position="230"/>
    </location>
</feature>
<keyword evidence="9" id="KW-1185">Reference proteome</keyword>
<evidence type="ECO:0000313" key="8">
    <source>
        <dbReference type="EMBL" id="EER15234.1"/>
    </source>
</evidence>
<evidence type="ECO:0000256" key="1">
    <source>
        <dbReference type="ARBA" id="ARBA00004123"/>
    </source>
</evidence>
<protein>
    <recommendedName>
        <fullName evidence="7">AP2/ERF domain-containing protein</fullName>
    </recommendedName>
</protein>
<reference evidence="8 9" key="1">
    <citation type="submission" date="2008-07" db="EMBL/GenBank/DDBJ databases">
        <authorList>
            <person name="El-Sayed N."/>
            <person name="Caler E."/>
            <person name="Inman J."/>
            <person name="Amedeo P."/>
            <person name="Hass B."/>
            <person name="Wortman J."/>
        </authorList>
    </citation>
    <scope>NUCLEOTIDE SEQUENCE [LARGE SCALE GENOMIC DNA]</scope>
    <source>
        <strain evidence="9">ATCC 50983 / TXsc</strain>
    </source>
</reference>
<dbReference type="InParanoid" id="C5KJX6"/>
<dbReference type="GO" id="GO:0003677">
    <property type="term" value="F:DNA binding"/>
    <property type="evidence" value="ECO:0007669"/>
    <property type="project" value="UniProtKB-KW"/>
</dbReference>
<dbReference type="GO" id="GO:0005634">
    <property type="term" value="C:nucleus"/>
    <property type="evidence" value="ECO:0007669"/>
    <property type="project" value="UniProtKB-SubCell"/>
</dbReference>
<accession>C5KJX6</accession>
<gene>
    <name evidence="8" type="ORF">Pmar_PMAR006966</name>
</gene>
<dbReference type="EMBL" id="GG673648">
    <property type="protein sequence ID" value="EER15234.1"/>
    <property type="molecule type" value="Genomic_DNA"/>
</dbReference>
<dbReference type="Pfam" id="PF00847">
    <property type="entry name" value="AP2"/>
    <property type="match status" value="3"/>
</dbReference>
<dbReference type="AlphaFoldDB" id="C5KJX6"/>
<feature type="domain" description="AP2/ERF" evidence="7">
    <location>
        <begin position="416"/>
        <end position="470"/>
    </location>
</feature>
<dbReference type="OrthoDB" id="364262at2759"/>
<dbReference type="InterPro" id="IPR001471">
    <property type="entry name" value="AP2/ERF_dom"/>
</dbReference>
<name>C5KJX6_PERM5</name>
<evidence type="ECO:0000256" key="4">
    <source>
        <dbReference type="ARBA" id="ARBA00023163"/>
    </source>
</evidence>
<evidence type="ECO:0000256" key="6">
    <source>
        <dbReference type="SAM" id="MobiDB-lite"/>
    </source>
</evidence>
<feature type="compositionally biased region" description="Basic and acidic residues" evidence="6">
    <location>
        <begin position="160"/>
        <end position="179"/>
    </location>
</feature>
<sequence>MRLQRPSLPSHRTEIALLVDKAISVLQMTISALARERDMLDEEWRRLEEAQDQSDHLAAVHAHTIPTELSSETGNVPPIEEGAVSVAELLPPAPQADDPVSAAAAVAAMEFDTHAAISPIKAVAAAAQQLSSRGREGRRSSGIPGVSWHPRTGRWVARWTGEDKKEHSKGFSSKRHGDAKALQMAVATRRAMHVRATDHPSPIVEEASMSPPSEASEENEEPPAKRSRDEGQLYETISALAQLASDPVLGHPGPPDHLATVEDCLALCDLGTLGSHPLTPDAEREVAEAVLPPLPSGAHASSDRPSGIQGVTWHPLNRTWATRWRESEGQQRSKSFAMSKYGDDGAFRLAIRLRKLLEDLGFVSPHMGRPSERGTPPVPALPSTEAWIPNAMPIADGQTSEAASMPHHISGGKVRSGVPGVTWNETYQMWVARWREEPKGRENSRTFSVKQYGAHEALQMAIDYRRMMEEVGRVQKCVEKSGIGVLGAN</sequence>
<feature type="region of interest" description="Disordered" evidence="6">
    <location>
        <begin position="131"/>
        <end position="150"/>
    </location>
</feature>
<evidence type="ECO:0000256" key="3">
    <source>
        <dbReference type="ARBA" id="ARBA00023125"/>
    </source>
</evidence>
<keyword evidence="5" id="KW-0539">Nucleus</keyword>
<dbReference type="RefSeq" id="XP_002783438.1">
    <property type="nucleotide sequence ID" value="XM_002783392.1"/>
</dbReference>
<evidence type="ECO:0000313" key="9">
    <source>
        <dbReference type="Proteomes" id="UP000007800"/>
    </source>
</evidence>
<evidence type="ECO:0000256" key="2">
    <source>
        <dbReference type="ARBA" id="ARBA00023015"/>
    </source>
</evidence>
<keyword evidence="4" id="KW-0804">Transcription</keyword>
<feature type="domain" description="AP2/ERF" evidence="7">
    <location>
        <begin position="306"/>
        <end position="357"/>
    </location>
</feature>
<keyword evidence="3" id="KW-0238">DNA-binding</keyword>
<dbReference type="Gene3D" id="1.20.5.2050">
    <property type="match status" value="3"/>
</dbReference>
<proteinExistence type="predicted"/>
<organism evidence="9">
    <name type="scientific">Perkinsus marinus (strain ATCC 50983 / TXsc)</name>
    <dbReference type="NCBI Taxonomy" id="423536"/>
    <lineage>
        <taxon>Eukaryota</taxon>
        <taxon>Sar</taxon>
        <taxon>Alveolata</taxon>
        <taxon>Perkinsozoa</taxon>
        <taxon>Perkinsea</taxon>
        <taxon>Perkinsida</taxon>
        <taxon>Perkinsidae</taxon>
        <taxon>Perkinsus</taxon>
    </lineage>
</organism>
<evidence type="ECO:0000259" key="7">
    <source>
        <dbReference type="Pfam" id="PF00847"/>
    </source>
</evidence>
<dbReference type="GO" id="GO:0003700">
    <property type="term" value="F:DNA-binding transcription factor activity"/>
    <property type="evidence" value="ECO:0007669"/>
    <property type="project" value="InterPro"/>
</dbReference>
<comment type="subcellular location">
    <subcellularLocation>
        <location evidence="1">Nucleus</location>
    </subcellularLocation>
</comment>
<feature type="compositionally biased region" description="Low complexity" evidence="6">
    <location>
        <begin position="205"/>
        <end position="214"/>
    </location>
</feature>
<dbReference type="OMA" id="WHPLNRT"/>
<keyword evidence="2" id="KW-0805">Transcription regulation</keyword>
<dbReference type="Proteomes" id="UP000007800">
    <property type="component" value="Unassembled WGS sequence"/>
</dbReference>
<feature type="domain" description="AP2/ERF" evidence="7">
    <location>
        <begin position="141"/>
        <end position="192"/>
    </location>
</feature>
<evidence type="ECO:0000256" key="5">
    <source>
        <dbReference type="ARBA" id="ARBA00023242"/>
    </source>
</evidence>
<dbReference type="GeneID" id="9062137"/>